<gene>
    <name evidence="2" type="ORF">O0I10_005705</name>
</gene>
<feature type="chain" id="PRO_5042180224" evidence="1">
    <location>
        <begin position="22"/>
        <end position="140"/>
    </location>
</feature>
<keyword evidence="3" id="KW-1185">Reference proteome</keyword>
<dbReference type="Proteomes" id="UP001234581">
    <property type="component" value="Unassembled WGS sequence"/>
</dbReference>
<evidence type="ECO:0000256" key="1">
    <source>
        <dbReference type="SAM" id="SignalP"/>
    </source>
</evidence>
<dbReference type="AlphaFoldDB" id="A0AAD7V5J4"/>
<feature type="signal peptide" evidence="1">
    <location>
        <begin position="1"/>
        <end position="21"/>
    </location>
</feature>
<sequence length="140" mass="16263">MKLSFVAFAATIVPMSGFVGAAVCDNPTKVDRCDNKKCTFDVFHYPLDKDGVEDTYKRSCVLHDDSVKCHEQFNHEEECLANQCVWEYYRRKHKEGGWLTVPRCVDNLPCDAYGTPKTKEFCESLDYCRWNEKWGCIERT</sequence>
<dbReference type="EMBL" id="JARTCD010000023">
    <property type="protein sequence ID" value="KAJ8658665.1"/>
    <property type="molecule type" value="Genomic_DNA"/>
</dbReference>
<evidence type="ECO:0000313" key="3">
    <source>
        <dbReference type="Proteomes" id="UP001234581"/>
    </source>
</evidence>
<protein>
    <submittedName>
        <fullName evidence="2">Uncharacterized protein</fullName>
    </submittedName>
</protein>
<accession>A0AAD7V5J4</accession>
<evidence type="ECO:0000313" key="2">
    <source>
        <dbReference type="EMBL" id="KAJ8658665.1"/>
    </source>
</evidence>
<organism evidence="2 3">
    <name type="scientific">Lichtheimia ornata</name>
    <dbReference type="NCBI Taxonomy" id="688661"/>
    <lineage>
        <taxon>Eukaryota</taxon>
        <taxon>Fungi</taxon>
        <taxon>Fungi incertae sedis</taxon>
        <taxon>Mucoromycota</taxon>
        <taxon>Mucoromycotina</taxon>
        <taxon>Mucoromycetes</taxon>
        <taxon>Mucorales</taxon>
        <taxon>Lichtheimiaceae</taxon>
        <taxon>Lichtheimia</taxon>
    </lineage>
</organism>
<comment type="caution">
    <text evidence="2">The sequence shown here is derived from an EMBL/GenBank/DDBJ whole genome shotgun (WGS) entry which is preliminary data.</text>
</comment>
<name>A0AAD7V5J4_9FUNG</name>
<keyword evidence="1" id="KW-0732">Signal</keyword>
<dbReference type="RefSeq" id="XP_058343578.1">
    <property type="nucleotide sequence ID" value="XM_058485743.1"/>
</dbReference>
<reference evidence="2 3" key="1">
    <citation type="submission" date="2023-03" db="EMBL/GenBank/DDBJ databases">
        <title>Genome sequence of Lichtheimia ornata CBS 291.66.</title>
        <authorList>
            <person name="Mohabir J.T."/>
            <person name="Shea T.P."/>
            <person name="Kurbessoian T."/>
            <person name="Berby B."/>
            <person name="Fontaine J."/>
            <person name="Livny J."/>
            <person name="Gnirke A."/>
            <person name="Stajich J.E."/>
            <person name="Cuomo C.A."/>
        </authorList>
    </citation>
    <scope>NUCLEOTIDE SEQUENCE [LARGE SCALE GENOMIC DNA]</scope>
    <source>
        <strain evidence="2">CBS 291.66</strain>
    </source>
</reference>
<proteinExistence type="predicted"/>
<dbReference type="GeneID" id="83213117"/>